<evidence type="ECO:0000256" key="2">
    <source>
        <dbReference type="ARBA" id="ARBA00019841"/>
    </source>
</evidence>
<evidence type="ECO:0000256" key="1">
    <source>
        <dbReference type="ARBA" id="ARBA00005915"/>
    </source>
</evidence>
<proteinExistence type="inferred from homology"/>
<dbReference type="Pfam" id="PF02272">
    <property type="entry name" value="DHHA1"/>
    <property type="match status" value="1"/>
</dbReference>
<feature type="domain" description="DDH" evidence="7">
    <location>
        <begin position="97"/>
        <end position="229"/>
    </location>
</feature>
<dbReference type="GO" id="GO:0003676">
    <property type="term" value="F:nucleic acid binding"/>
    <property type="evidence" value="ECO:0007669"/>
    <property type="project" value="InterPro"/>
</dbReference>
<comment type="similarity">
    <text evidence="1">Belongs to the RecJ family.</text>
</comment>
<name>A0A1W9I0D3_9HYPH</name>
<evidence type="ECO:0000259" key="7">
    <source>
        <dbReference type="Pfam" id="PF01368"/>
    </source>
</evidence>
<evidence type="ECO:0000256" key="3">
    <source>
        <dbReference type="ARBA" id="ARBA00022722"/>
    </source>
</evidence>
<gene>
    <name evidence="10" type="ORF">A4S15_05380</name>
</gene>
<dbReference type="Gene3D" id="2.40.50.460">
    <property type="match status" value="1"/>
</dbReference>
<dbReference type="Pfam" id="PF17768">
    <property type="entry name" value="RecJ_OB"/>
    <property type="match status" value="1"/>
</dbReference>
<dbReference type="GO" id="GO:0008409">
    <property type="term" value="F:5'-3' exonuclease activity"/>
    <property type="evidence" value="ECO:0007669"/>
    <property type="project" value="InterPro"/>
</dbReference>
<dbReference type="PANTHER" id="PTHR30255:SF2">
    <property type="entry name" value="SINGLE-STRANDED-DNA-SPECIFIC EXONUCLEASE RECJ"/>
    <property type="match status" value="1"/>
</dbReference>
<dbReference type="Gene3D" id="3.90.1640.30">
    <property type="match status" value="1"/>
</dbReference>
<dbReference type="InterPro" id="IPR041122">
    <property type="entry name" value="RecJ_OB"/>
</dbReference>
<dbReference type="GO" id="GO:0006281">
    <property type="term" value="P:DNA repair"/>
    <property type="evidence" value="ECO:0007669"/>
    <property type="project" value="InterPro"/>
</dbReference>
<dbReference type="Gene3D" id="3.10.310.30">
    <property type="match status" value="1"/>
</dbReference>
<feature type="domain" description="DHHA1" evidence="8">
    <location>
        <begin position="373"/>
        <end position="461"/>
    </location>
</feature>
<keyword evidence="5 10" id="KW-0269">Exonuclease</keyword>
<organism evidence="10 11">
    <name type="scientific">Candidatus Raskinella chloraquaticus</name>
    <dbReference type="NCBI Taxonomy" id="1951219"/>
    <lineage>
        <taxon>Bacteria</taxon>
        <taxon>Pseudomonadati</taxon>
        <taxon>Pseudomonadota</taxon>
        <taxon>Alphaproteobacteria</taxon>
        <taxon>Hyphomicrobiales</taxon>
        <taxon>Phreatobacteraceae</taxon>
        <taxon>Candidatus Raskinella</taxon>
    </lineage>
</organism>
<comment type="caution">
    <text evidence="10">The sequence shown here is derived from an EMBL/GenBank/DDBJ whole genome shotgun (WGS) entry which is preliminary data.</text>
</comment>
<dbReference type="Pfam" id="PF01368">
    <property type="entry name" value="DHH"/>
    <property type="match status" value="1"/>
</dbReference>
<dbReference type="NCBIfam" id="TIGR00644">
    <property type="entry name" value="recJ"/>
    <property type="match status" value="1"/>
</dbReference>
<accession>A0A1W9I0D3</accession>
<dbReference type="GO" id="GO:0006310">
    <property type="term" value="P:DNA recombination"/>
    <property type="evidence" value="ECO:0007669"/>
    <property type="project" value="InterPro"/>
</dbReference>
<evidence type="ECO:0000256" key="6">
    <source>
        <dbReference type="SAM" id="Coils"/>
    </source>
</evidence>
<sequence length="598" mass="63600">MVELDADFLGVAVSATAHAWRDRLNARERLIAATIAQRHDLSDILARVLAGRGTGIDDVEDALEPTLRRLMPDPSTLTDMDKAAERLAQAIMARDPVALFGDYDVDGASSCAVLGRLLAAYDVPHRIHIPDRITEGYGPTDAIMDHFVGDGFRLIVLLDCGTMSHQAISRANALGAETIVLDHHQSDAALPPAFALVNPNRQDDLSGLGHLCAAGVTFIAAVAINRCLRQRGFFTQDKAEFDLLRLLDIVALATIADVVPLLGLNRALVVRGLEILNRQPQPGLRALIGAGHIDGPVESFHLGFVLGPRINAGGRIGDAGLGCRLLMSNEEEECARIAGELDRLNRERQLIEQQAVAEAVDETSAAIGMGEGPPVVVASAPDWHPGVLGLIAARLKEKFERPAFALAVRQGVATGSGRSIAGVDLGRVVRHAVGEGILIKGGGHAMAAGVTLDASRLGDFRGYLVGALRSAVEQARSTRERHFDAAMSAASATVPFVHELARAGPFGTARPEPLLAFPAHRVRYADIVGTQHIRATLATGDGSEISAIAFRAVGSSLGDFLLASRGKTIHAAGHLSLNRWQGRERVQLRLVDAARAHL</sequence>
<feature type="coiled-coil region" evidence="6">
    <location>
        <begin position="327"/>
        <end position="354"/>
    </location>
</feature>
<dbReference type="InterPro" id="IPR004610">
    <property type="entry name" value="RecJ"/>
</dbReference>
<dbReference type="AlphaFoldDB" id="A0A1W9I0D3"/>
<keyword evidence="6" id="KW-0175">Coiled coil</keyword>
<dbReference type="STRING" id="1827387.A4S15_05380"/>
<evidence type="ECO:0000259" key="9">
    <source>
        <dbReference type="Pfam" id="PF17768"/>
    </source>
</evidence>
<dbReference type="PANTHER" id="PTHR30255">
    <property type="entry name" value="SINGLE-STRANDED-DNA-SPECIFIC EXONUCLEASE RECJ"/>
    <property type="match status" value="1"/>
</dbReference>
<dbReference type="InterPro" id="IPR051673">
    <property type="entry name" value="SSDNA_exonuclease_RecJ"/>
</dbReference>
<evidence type="ECO:0000256" key="4">
    <source>
        <dbReference type="ARBA" id="ARBA00022801"/>
    </source>
</evidence>
<dbReference type="InterPro" id="IPR003156">
    <property type="entry name" value="DHHA1_dom"/>
</dbReference>
<dbReference type="InterPro" id="IPR001667">
    <property type="entry name" value="DDH_dom"/>
</dbReference>
<dbReference type="SUPFAM" id="SSF64182">
    <property type="entry name" value="DHH phosphoesterases"/>
    <property type="match status" value="1"/>
</dbReference>
<reference evidence="10 11" key="1">
    <citation type="journal article" date="2017" name="Water Res.">
        <title>Comammox in drinking water systems.</title>
        <authorList>
            <person name="Wang Y."/>
            <person name="Ma L."/>
            <person name="Mao Y."/>
            <person name="Jiang X."/>
            <person name="Xia Y."/>
            <person name="Yu K."/>
            <person name="Li B."/>
            <person name="Zhang T."/>
        </authorList>
    </citation>
    <scope>NUCLEOTIDE SEQUENCE [LARGE SCALE GENOMIC DNA]</scope>
    <source>
        <strain evidence="10">SG_bin8</strain>
    </source>
</reference>
<dbReference type="EMBL" id="LWDL01000010">
    <property type="protein sequence ID" value="OQW53206.1"/>
    <property type="molecule type" value="Genomic_DNA"/>
</dbReference>
<protein>
    <recommendedName>
        <fullName evidence="2">Single-stranded-DNA-specific exonuclease RecJ</fullName>
    </recommendedName>
</protein>
<evidence type="ECO:0000256" key="5">
    <source>
        <dbReference type="ARBA" id="ARBA00022839"/>
    </source>
</evidence>
<keyword evidence="4" id="KW-0378">Hydrolase</keyword>
<dbReference type="Proteomes" id="UP000192872">
    <property type="component" value="Unassembled WGS sequence"/>
</dbReference>
<evidence type="ECO:0000313" key="11">
    <source>
        <dbReference type="Proteomes" id="UP000192872"/>
    </source>
</evidence>
<evidence type="ECO:0000313" key="10">
    <source>
        <dbReference type="EMBL" id="OQW53206.1"/>
    </source>
</evidence>
<feature type="domain" description="RecJ OB" evidence="9">
    <location>
        <begin position="484"/>
        <end position="592"/>
    </location>
</feature>
<evidence type="ECO:0000259" key="8">
    <source>
        <dbReference type="Pfam" id="PF02272"/>
    </source>
</evidence>
<keyword evidence="3" id="KW-0540">Nuclease</keyword>
<dbReference type="InterPro" id="IPR038763">
    <property type="entry name" value="DHH_sf"/>
</dbReference>